<dbReference type="Proteomes" id="UP000264006">
    <property type="component" value="Chromosome"/>
</dbReference>
<evidence type="ECO:0000256" key="1">
    <source>
        <dbReference type="SAM" id="Phobius"/>
    </source>
</evidence>
<reference evidence="4 5" key="1">
    <citation type="submission" date="2018-09" db="EMBL/GenBank/DDBJ databases">
        <title>Complete genome sequence of Euzebya sp. DY32-46 isolated from seawater of Pacific Ocean.</title>
        <authorList>
            <person name="Xu L."/>
            <person name="Wu Y.-H."/>
            <person name="Xu X.-W."/>
        </authorList>
    </citation>
    <scope>NUCLEOTIDE SEQUENCE [LARGE SCALE GENOMIC DNA]</scope>
    <source>
        <strain evidence="4 5">DY32-46</strain>
    </source>
</reference>
<dbReference type="InterPro" id="IPR018649">
    <property type="entry name" value="SHOCT"/>
</dbReference>
<accession>A0A346XSL5</accession>
<dbReference type="Pfam" id="PF09851">
    <property type="entry name" value="SHOCT"/>
    <property type="match status" value="1"/>
</dbReference>
<evidence type="ECO:0000313" key="4">
    <source>
        <dbReference type="EMBL" id="AXV05212.1"/>
    </source>
</evidence>
<feature type="transmembrane region" description="Helical" evidence="1">
    <location>
        <begin position="55"/>
        <end position="73"/>
    </location>
</feature>
<keyword evidence="1" id="KW-0812">Transmembrane</keyword>
<organism evidence="4 5">
    <name type="scientific">Euzebya pacifica</name>
    <dbReference type="NCBI Taxonomy" id="1608957"/>
    <lineage>
        <taxon>Bacteria</taxon>
        <taxon>Bacillati</taxon>
        <taxon>Actinomycetota</taxon>
        <taxon>Nitriliruptoria</taxon>
        <taxon>Euzebyales</taxon>
    </lineage>
</organism>
<name>A0A346XSL5_9ACTN</name>
<proteinExistence type="predicted"/>
<keyword evidence="1" id="KW-1133">Transmembrane helix</keyword>
<feature type="domain" description="SHOCT" evidence="3">
    <location>
        <begin position="178"/>
        <end position="205"/>
    </location>
</feature>
<gene>
    <name evidence="4" type="ORF">DVS28_a0505</name>
</gene>
<feature type="domain" description="YdbS-like PH" evidence="2">
    <location>
        <begin position="78"/>
        <end position="137"/>
    </location>
</feature>
<protein>
    <recommendedName>
        <fullName evidence="6">PH domain-containing protein</fullName>
    </recommendedName>
</protein>
<evidence type="ECO:0000259" key="2">
    <source>
        <dbReference type="Pfam" id="PF03703"/>
    </source>
</evidence>
<feature type="transmembrane region" description="Helical" evidence="1">
    <location>
        <begin position="27"/>
        <end position="49"/>
    </location>
</feature>
<dbReference type="Pfam" id="PF03703">
    <property type="entry name" value="bPH_2"/>
    <property type="match status" value="1"/>
</dbReference>
<keyword evidence="1" id="KW-0472">Membrane</keyword>
<dbReference type="KEGG" id="euz:DVS28_a0505"/>
<dbReference type="PANTHER" id="PTHR37938">
    <property type="entry name" value="BLL0215 PROTEIN"/>
    <property type="match status" value="1"/>
</dbReference>
<evidence type="ECO:0000313" key="5">
    <source>
        <dbReference type="Proteomes" id="UP000264006"/>
    </source>
</evidence>
<evidence type="ECO:0000259" key="3">
    <source>
        <dbReference type="Pfam" id="PF09851"/>
    </source>
</evidence>
<dbReference type="AlphaFoldDB" id="A0A346XSL5"/>
<dbReference type="EMBL" id="CP031165">
    <property type="protein sequence ID" value="AXV05212.1"/>
    <property type="molecule type" value="Genomic_DNA"/>
</dbReference>
<keyword evidence="5" id="KW-1185">Reference proteome</keyword>
<dbReference type="PANTHER" id="PTHR37938:SF1">
    <property type="entry name" value="BLL0215 PROTEIN"/>
    <property type="match status" value="1"/>
</dbReference>
<dbReference type="InterPro" id="IPR005182">
    <property type="entry name" value="YdbS-like_PH"/>
</dbReference>
<sequence length="207" mass="23273">MPAVAYPKKLLNDNESVVLDLNPHWRIFLGPFALLVIALALVVVVVVVVDQVDTVFEIASAIPLALALVWFVWRWIVWRSTHFVLTTDRVIYRSGVVSKQGQNIPLERITNVAFSQTVVERMLRVGDLRIESAGETGNQAFSDVLNPSIVENRIYSEIEKAKERDDMRAARAGVSVADELTKFERLRAQGTISEEEFQAQKARLLGQ</sequence>
<evidence type="ECO:0008006" key="6">
    <source>
        <dbReference type="Google" id="ProtNLM"/>
    </source>
</evidence>